<dbReference type="Gene3D" id="2.40.50.40">
    <property type="match status" value="1"/>
</dbReference>
<dbReference type="AlphaFoldDB" id="A0A9Q3F5R8"/>
<dbReference type="SUPFAM" id="SSF54160">
    <property type="entry name" value="Chromo domain-like"/>
    <property type="match status" value="1"/>
</dbReference>
<dbReference type="EMBL" id="AVOT02037173">
    <property type="protein sequence ID" value="MBW0531823.1"/>
    <property type="molecule type" value="Genomic_DNA"/>
</dbReference>
<sequence length="169" mass="20087">MNYAFEYAKKKWDESHKTPEFKVGHLKLVSSLNFNNIQGPKKLKYSFAGPFIIKTVHGKNAVQVKFSGELEKKHPNFPVSLVKRYTSSDKEFFPLRDETPLEVPPLDKSEEKKVLKVLKERRLRGKNEREYLIRYKNTQHEDEWISESKIPDSQTFLRRFRHEKKPIPQ</sequence>
<gene>
    <name evidence="1" type="ORF">O181_071538</name>
</gene>
<dbReference type="InterPro" id="IPR016197">
    <property type="entry name" value="Chromo-like_dom_sf"/>
</dbReference>
<comment type="caution">
    <text evidence="1">The sequence shown here is derived from an EMBL/GenBank/DDBJ whole genome shotgun (WGS) entry which is preliminary data.</text>
</comment>
<name>A0A9Q3F5R8_9BASI</name>
<dbReference type="OrthoDB" id="74300at2759"/>
<dbReference type="Proteomes" id="UP000765509">
    <property type="component" value="Unassembled WGS sequence"/>
</dbReference>
<proteinExistence type="predicted"/>
<reference evidence="1" key="1">
    <citation type="submission" date="2021-03" db="EMBL/GenBank/DDBJ databases">
        <title>Draft genome sequence of rust myrtle Austropuccinia psidii MF-1, a brazilian biotype.</title>
        <authorList>
            <person name="Quecine M.C."/>
            <person name="Pachon D.M.R."/>
            <person name="Bonatelli M.L."/>
            <person name="Correr F.H."/>
            <person name="Franceschini L.M."/>
            <person name="Leite T.F."/>
            <person name="Margarido G.R.A."/>
            <person name="Almeida C.A."/>
            <person name="Ferrarezi J.A."/>
            <person name="Labate C.A."/>
        </authorList>
    </citation>
    <scope>NUCLEOTIDE SEQUENCE</scope>
    <source>
        <strain evidence="1">MF-1</strain>
    </source>
</reference>
<accession>A0A9Q3F5R8</accession>
<evidence type="ECO:0008006" key="3">
    <source>
        <dbReference type="Google" id="ProtNLM"/>
    </source>
</evidence>
<evidence type="ECO:0000313" key="1">
    <source>
        <dbReference type="EMBL" id="MBW0531823.1"/>
    </source>
</evidence>
<keyword evidence="2" id="KW-1185">Reference proteome</keyword>
<organism evidence="1 2">
    <name type="scientific">Austropuccinia psidii MF-1</name>
    <dbReference type="NCBI Taxonomy" id="1389203"/>
    <lineage>
        <taxon>Eukaryota</taxon>
        <taxon>Fungi</taxon>
        <taxon>Dikarya</taxon>
        <taxon>Basidiomycota</taxon>
        <taxon>Pucciniomycotina</taxon>
        <taxon>Pucciniomycetes</taxon>
        <taxon>Pucciniales</taxon>
        <taxon>Sphaerophragmiaceae</taxon>
        <taxon>Austropuccinia</taxon>
    </lineage>
</organism>
<evidence type="ECO:0000313" key="2">
    <source>
        <dbReference type="Proteomes" id="UP000765509"/>
    </source>
</evidence>
<protein>
    <recommendedName>
        <fullName evidence="3">Chromo domain-containing protein</fullName>
    </recommendedName>
</protein>